<dbReference type="VEuPathDB" id="FungiDB:PSTT_11303"/>
<dbReference type="VEuPathDB" id="FungiDB:PSHT_10742"/>
<evidence type="ECO:0000256" key="2">
    <source>
        <dbReference type="SAM" id="SignalP"/>
    </source>
</evidence>
<dbReference type="AlphaFoldDB" id="A0A2S4V129"/>
<proteinExistence type="predicted"/>
<dbReference type="EMBL" id="PKSL01000129">
    <property type="protein sequence ID" value="POW03236.1"/>
    <property type="molecule type" value="Genomic_DNA"/>
</dbReference>
<comment type="caution">
    <text evidence="3">The sequence shown here is derived from an EMBL/GenBank/DDBJ whole genome shotgun (WGS) entry which is preliminary data.</text>
</comment>
<sequence>MLKLMLLFLYMYVYSGDRHHKRELQKKLMGRGICYHRLSCQSYAPQQHGRGTMADWDQGCNDDPDTDERDGGEL</sequence>
<reference evidence="3" key="1">
    <citation type="submission" date="2017-12" db="EMBL/GenBank/DDBJ databases">
        <title>Gene loss provides genomic basis for host adaptation in cereal stripe rust fungi.</title>
        <authorList>
            <person name="Xia C."/>
        </authorList>
    </citation>
    <scope>NUCLEOTIDE SEQUENCE [LARGE SCALE GENOMIC DNA]</scope>
    <source>
        <strain evidence="3">93-210</strain>
    </source>
</reference>
<evidence type="ECO:0008006" key="5">
    <source>
        <dbReference type="Google" id="ProtNLM"/>
    </source>
</evidence>
<evidence type="ECO:0000313" key="4">
    <source>
        <dbReference type="Proteomes" id="UP000239156"/>
    </source>
</evidence>
<organism evidence="3 4">
    <name type="scientific">Puccinia striiformis</name>
    <dbReference type="NCBI Taxonomy" id="27350"/>
    <lineage>
        <taxon>Eukaryota</taxon>
        <taxon>Fungi</taxon>
        <taxon>Dikarya</taxon>
        <taxon>Basidiomycota</taxon>
        <taxon>Pucciniomycotina</taxon>
        <taxon>Pucciniomycetes</taxon>
        <taxon>Pucciniales</taxon>
        <taxon>Pucciniaceae</taxon>
        <taxon>Puccinia</taxon>
    </lineage>
</organism>
<keyword evidence="4" id="KW-1185">Reference proteome</keyword>
<gene>
    <name evidence="3" type="ORF">PSTT_11303</name>
</gene>
<dbReference type="Proteomes" id="UP000239156">
    <property type="component" value="Unassembled WGS sequence"/>
</dbReference>
<feature type="signal peptide" evidence="2">
    <location>
        <begin position="1"/>
        <end position="15"/>
    </location>
</feature>
<evidence type="ECO:0000313" key="3">
    <source>
        <dbReference type="EMBL" id="POW03236.1"/>
    </source>
</evidence>
<name>A0A2S4V129_9BASI</name>
<evidence type="ECO:0000256" key="1">
    <source>
        <dbReference type="SAM" id="MobiDB-lite"/>
    </source>
</evidence>
<accession>A0A2S4V129</accession>
<protein>
    <recommendedName>
        <fullName evidence="5">Secreted protein</fullName>
    </recommendedName>
</protein>
<feature type="chain" id="PRO_5015652611" description="Secreted protein" evidence="2">
    <location>
        <begin position="16"/>
        <end position="74"/>
    </location>
</feature>
<keyword evidence="2" id="KW-0732">Signal</keyword>
<feature type="region of interest" description="Disordered" evidence="1">
    <location>
        <begin position="47"/>
        <end position="74"/>
    </location>
</feature>